<evidence type="ECO:0000313" key="1">
    <source>
        <dbReference type="EMBL" id="KAI3669589.1"/>
    </source>
</evidence>
<name>A0ACB8XS51_ARCLA</name>
<dbReference type="EMBL" id="CM042062">
    <property type="protein sequence ID" value="KAI3669589.1"/>
    <property type="molecule type" value="Genomic_DNA"/>
</dbReference>
<reference evidence="2" key="1">
    <citation type="journal article" date="2022" name="Mol. Ecol. Resour.">
        <title>The genomes of chicory, endive, great burdock and yacon provide insights into Asteraceae palaeo-polyploidization history and plant inulin production.</title>
        <authorList>
            <person name="Fan W."/>
            <person name="Wang S."/>
            <person name="Wang H."/>
            <person name="Wang A."/>
            <person name="Jiang F."/>
            <person name="Liu H."/>
            <person name="Zhao H."/>
            <person name="Xu D."/>
            <person name="Zhang Y."/>
        </authorList>
    </citation>
    <scope>NUCLEOTIDE SEQUENCE [LARGE SCALE GENOMIC DNA]</scope>
    <source>
        <strain evidence="2">cv. Niubang</strain>
    </source>
</reference>
<comment type="caution">
    <text evidence="1">The sequence shown here is derived from an EMBL/GenBank/DDBJ whole genome shotgun (WGS) entry which is preliminary data.</text>
</comment>
<gene>
    <name evidence="1" type="ORF">L6452_40851</name>
</gene>
<reference evidence="1 2" key="2">
    <citation type="journal article" date="2022" name="Mol. Ecol. Resour.">
        <title>The genomes of chicory, endive, great burdock and yacon provide insights into Asteraceae paleo-polyploidization history and plant inulin production.</title>
        <authorList>
            <person name="Fan W."/>
            <person name="Wang S."/>
            <person name="Wang H."/>
            <person name="Wang A."/>
            <person name="Jiang F."/>
            <person name="Liu H."/>
            <person name="Zhao H."/>
            <person name="Xu D."/>
            <person name="Zhang Y."/>
        </authorList>
    </citation>
    <scope>NUCLEOTIDE SEQUENCE [LARGE SCALE GENOMIC DNA]</scope>
    <source>
        <strain evidence="2">cv. Niubang</strain>
    </source>
</reference>
<dbReference type="Proteomes" id="UP001055879">
    <property type="component" value="Linkage Group LG16"/>
</dbReference>
<protein>
    <submittedName>
        <fullName evidence="1">Uncharacterized protein</fullName>
    </submittedName>
</protein>
<proteinExistence type="predicted"/>
<keyword evidence="2" id="KW-1185">Reference proteome</keyword>
<accession>A0ACB8XS51</accession>
<organism evidence="1 2">
    <name type="scientific">Arctium lappa</name>
    <name type="common">Greater burdock</name>
    <name type="synonym">Lappa major</name>
    <dbReference type="NCBI Taxonomy" id="4217"/>
    <lineage>
        <taxon>Eukaryota</taxon>
        <taxon>Viridiplantae</taxon>
        <taxon>Streptophyta</taxon>
        <taxon>Embryophyta</taxon>
        <taxon>Tracheophyta</taxon>
        <taxon>Spermatophyta</taxon>
        <taxon>Magnoliopsida</taxon>
        <taxon>eudicotyledons</taxon>
        <taxon>Gunneridae</taxon>
        <taxon>Pentapetalae</taxon>
        <taxon>asterids</taxon>
        <taxon>campanulids</taxon>
        <taxon>Asterales</taxon>
        <taxon>Asteraceae</taxon>
        <taxon>Carduoideae</taxon>
        <taxon>Cardueae</taxon>
        <taxon>Arctiinae</taxon>
        <taxon>Arctium</taxon>
    </lineage>
</organism>
<evidence type="ECO:0000313" key="2">
    <source>
        <dbReference type="Proteomes" id="UP001055879"/>
    </source>
</evidence>
<sequence>MARWNCSLGTEGLNTIWYGNDGQNLGSLGAVGLVMAKNRARRGFLKTLNLKRGFMLFHRILNPEAFISVN</sequence>